<keyword evidence="1" id="KW-0472">Membrane</keyword>
<feature type="domain" description="SpaA-like prealbumin fold" evidence="2">
    <location>
        <begin position="1410"/>
        <end position="1499"/>
    </location>
</feature>
<feature type="domain" description="SpaA-like prealbumin fold" evidence="2">
    <location>
        <begin position="1026"/>
        <end position="1115"/>
    </location>
</feature>
<feature type="domain" description="SpaA-like prealbumin fold" evidence="2">
    <location>
        <begin position="1218"/>
        <end position="1307"/>
    </location>
</feature>
<feature type="domain" description="SpaA-like prealbumin fold" evidence="4">
    <location>
        <begin position="612"/>
        <end position="731"/>
    </location>
</feature>
<dbReference type="Pfam" id="PF24514">
    <property type="entry name" value="SpaA_4"/>
    <property type="match status" value="1"/>
</dbReference>
<evidence type="ECO:0008006" key="7">
    <source>
        <dbReference type="Google" id="ProtNLM"/>
    </source>
</evidence>
<reference evidence="5 6" key="1">
    <citation type="submission" date="2018-11" db="EMBL/GenBank/DDBJ databases">
        <title>The draft genome sequence of Amphritea balenae JAMM 1525T.</title>
        <authorList>
            <person name="Fang Z."/>
            <person name="Zhang Y."/>
            <person name="Han X."/>
        </authorList>
    </citation>
    <scope>NUCLEOTIDE SEQUENCE [LARGE SCALE GENOMIC DNA]</scope>
    <source>
        <strain evidence="5 6">JAMM 1525</strain>
    </source>
</reference>
<proteinExistence type="predicted"/>
<feature type="domain" description="SpaA-like prealbumin fold" evidence="2">
    <location>
        <begin position="1314"/>
        <end position="1403"/>
    </location>
</feature>
<keyword evidence="6" id="KW-1185">Reference proteome</keyword>
<dbReference type="Pfam" id="PF24269">
    <property type="entry name" value="DUF7467"/>
    <property type="match status" value="1"/>
</dbReference>
<evidence type="ECO:0000313" key="6">
    <source>
        <dbReference type="Proteomes" id="UP000267535"/>
    </source>
</evidence>
<feature type="domain" description="DUF7467" evidence="3">
    <location>
        <begin position="1517"/>
        <end position="1629"/>
    </location>
</feature>
<evidence type="ECO:0000259" key="2">
    <source>
        <dbReference type="Pfam" id="PF19403"/>
    </source>
</evidence>
<feature type="domain" description="SpaA-like prealbumin fold" evidence="2">
    <location>
        <begin position="1122"/>
        <end position="1211"/>
    </location>
</feature>
<evidence type="ECO:0000259" key="3">
    <source>
        <dbReference type="Pfam" id="PF24269"/>
    </source>
</evidence>
<gene>
    <name evidence="5" type="ORF">EHS89_20375</name>
</gene>
<keyword evidence="1" id="KW-1133">Transmembrane helix</keyword>
<dbReference type="Pfam" id="PF19403">
    <property type="entry name" value="SpaA_2"/>
    <property type="match status" value="8"/>
</dbReference>
<feature type="transmembrane region" description="Helical" evidence="1">
    <location>
        <begin position="12"/>
        <end position="32"/>
    </location>
</feature>
<sequence length="1634" mass="168743">MRTFSSFFKLTSFIMGSVFAAALVIMMTVAAVDSLGVFELDGDATDLASGTGSAGDDWSSLYIDCPEGNVRDNPPGDDCPPGLSSVFTGIINDENPSPVDGTPDSSIFWKGGSKDIHDVPDWWFKAGSTPDKDQITNAYAAAYSLTSGNGIHQVGDLIVNFGLDRFANNGDAHAGFWFFHQDVGPDPSRPSRFTGMHQQKNISIGQRGDILVLVEYPQGSNANPLIRVYEWDPLDEGDDNAAKNLHQLYDSDTSGQSATCGVGSGGNKLACAITNDGSVNAPWSYTPKSGPGGSFPAESFYEGSINFTQLLGMTPCFSSFLAETRASRSEDAKLWDHVGGEFDLCSIDVLKTGDTLSKVTDPVDYTFKITNTGAITLYQDFIIDTLLGDLVDPVPASHLYVTSSDCGPQGAALLAGHYCTIEATRIVVGDEADGIYDSSGVLQILPNTLNVSYNNQSDLAGDSVDGSDDHSVNLFQPSFTLVKSCPIGIGSGDGERAWKVGEPLDFRFTLTNTSSSDTPIMELGSLTDPLFGGNILALLPQAKQNALAELAIDESIDFVLSYTPSSNDIPGVTNTADAVYSPQGFTNQIAANNGTPASVFCPVALPGPATILIEKELRGGGGVTFTFTGGGLLVPGLTPVIGGNTTESPHGAVRDAAVDGYAVTGSISVSTTFGTSTQYTVTESGLPAGTTFESVSCRNPDGELDTDSSASGATATINVDELEVVVCRFINIVEPKLTLVKSVTNDNGGNAVPGDFELVLNGGIYSDTVFSDGAMPTVVAETAYTLTENPFPGYSQDGDVACVDDNTAQTVSHPVTLDFGQEVTCTVVNDDITPTITLIKEVVNDNGGNAGVNDFGLSIGGTGVNSGVTLDVDANIAIALTEAGLTGYEFVSIGQGGGDAAKCPAVLNGTVTLDEDEHITCTIVNDDIAPSITLIKEVINDNGGNAGVNDFGLSIGGTGVNSGETLDVDANTAIALTEAGLTGYNFVSIGQGGGDSAKCPAVLNGTVTLDEDEHVTCTIVNDDITPTITLIKEVINDNGGNAGVNDFGLSIGGTGVNSGLTLDVDANTAIALTEAGLTGYNFVSIGQGNGDSAKCPAVLNGTVTLNEDEHVTCTIVNDDITPTITLIKHVINDNGGNAGVNDFGLSIGGAGVNSGVTLDVEANIAIALTEVGLTGYEFVSIGQGNNDSAKCPAVLNGTVTLDEDEHVTCTIVNDDITPTITLIKEVINDNGGNAGVNDFGLSIGGAGVNSGLTLDVDANTAIALTEAGLTGYNFVSIGQGNGDSAKCPAVLNGTVTLDEDEHVTCTIVNDDITPTITLIKHVINDNGGNAGVNDFGLSIGGAGVNSGVTLDVDANIAIALTEAGLTGYEFVSIGQGNNDSAKCPAVLNGTVTLNEDEHVTCTIVNDDITPTITLIKEVINDDGGTAGVNDFGLSIGGTGVNSGVTLDVDANTAIALNEAGLMGYEFVSIGQGNGDSAKCPAVLNGTVTLNEDEHVTCTIVNDDLLVEFCPEPGVSGRPKELTMMYDGVSDRTGPQTGNEVVIDPFNVVAPDEVYVEVYTHRGKLVLTTGALEEGDSFSYAGFKGGVSPRSRFLIYDYATGDLIQTVQFHTSCSQPINLGDSYGLLTVSGGILGK</sequence>
<name>A0A3P1SIE1_9GAMM</name>
<dbReference type="RefSeq" id="WP_124928016.1">
    <property type="nucleotide sequence ID" value="NZ_BMOH01000009.1"/>
</dbReference>
<dbReference type="OrthoDB" id="6257262at2"/>
<dbReference type="EMBL" id="RQXV01000017">
    <property type="protein sequence ID" value="RRC96794.1"/>
    <property type="molecule type" value="Genomic_DNA"/>
</dbReference>
<dbReference type="InterPro" id="IPR055890">
    <property type="entry name" value="DUF7467"/>
</dbReference>
<feature type="domain" description="SpaA-like prealbumin fold" evidence="2">
    <location>
        <begin position="929"/>
        <end position="1019"/>
    </location>
</feature>
<organism evidence="5 6">
    <name type="scientific">Amphritea balenae</name>
    <dbReference type="NCBI Taxonomy" id="452629"/>
    <lineage>
        <taxon>Bacteria</taxon>
        <taxon>Pseudomonadati</taxon>
        <taxon>Pseudomonadota</taxon>
        <taxon>Gammaproteobacteria</taxon>
        <taxon>Oceanospirillales</taxon>
        <taxon>Oceanospirillaceae</taxon>
        <taxon>Amphritea</taxon>
    </lineage>
</organism>
<evidence type="ECO:0000256" key="1">
    <source>
        <dbReference type="SAM" id="Phobius"/>
    </source>
</evidence>
<dbReference type="InterPro" id="IPR055371">
    <property type="entry name" value="SpaA_PFL_dom_4"/>
</dbReference>
<accession>A0A3P1SIE1</accession>
<evidence type="ECO:0000259" key="4">
    <source>
        <dbReference type="Pfam" id="PF24514"/>
    </source>
</evidence>
<dbReference type="Proteomes" id="UP000267535">
    <property type="component" value="Unassembled WGS sequence"/>
</dbReference>
<comment type="caution">
    <text evidence="5">The sequence shown here is derived from an EMBL/GenBank/DDBJ whole genome shotgun (WGS) entry which is preliminary data.</text>
</comment>
<feature type="domain" description="SpaA-like prealbumin fold" evidence="2">
    <location>
        <begin position="834"/>
        <end position="923"/>
    </location>
</feature>
<evidence type="ECO:0000313" key="5">
    <source>
        <dbReference type="EMBL" id="RRC96794.1"/>
    </source>
</evidence>
<dbReference type="InterPro" id="IPR045826">
    <property type="entry name" value="SpaA_PFL_dom_2"/>
</dbReference>
<keyword evidence="1" id="KW-0812">Transmembrane</keyword>
<feature type="domain" description="SpaA-like prealbumin fold" evidence="2">
    <location>
        <begin position="736"/>
        <end position="827"/>
    </location>
</feature>
<protein>
    <recommendedName>
        <fullName evidence="7">DUF11 domain-containing protein</fullName>
    </recommendedName>
</protein>